<proteinExistence type="predicted"/>
<reference evidence="1" key="1">
    <citation type="submission" date="2012-04" db="EMBL/GenBank/DDBJ databases">
        <title>The Genome Sequence of Loa loa.</title>
        <authorList>
            <consortium name="The Broad Institute Genome Sequencing Platform"/>
            <consortium name="Broad Institute Genome Sequencing Center for Infectious Disease"/>
            <person name="Nutman T.B."/>
            <person name="Fink D.L."/>
            <person name="Russ C."/>
            <person name="Young S."/>
            <person name="Zeng Q."/>
            <person name="Gargeya S."/>
            <person name="Alvarado L."/>
            <person name="Berlin A."/>
            <person name="Chapman S.B."/>
            <person name="Chen Z."/>
            <person name="Freedman E."/>
            <person name="Gellesch M."/>
            <person name="Goldberg J."/>
            <person name="Griggs A."/>
            <person name="Gujja S."/>
            <person name="Heilman E.R."/>
            <person name="Heiman D."/>
            <person name="Howarth C."/>
            <person name="Mehta T."/>
            <person name="Neiman D."/>
            <person name="Pearson M."/>
            <person name="Roberts A."/>
            <person name="Saif S."/>
            <person name="Shea T."/>
            <person name="Shenoy N."/>
            <person name="Sisk P."/>
            <person name="Stolte C."/>
            <person name="Sykes S."/>
            <person name="White J."/>
            <person name="Yandava C."/>
            <person name="Haas B."/>
            <person name="Henn M.R."/>
            <person name="Nusbaum C."/>
            <person name="Birren B."/>
        </authorList>
    </citation>
    <scope>NUCLEOTIDE SEQUENCE [LARGE SCALE GENOMIC DNA]</scope>
</reference>
<gene>
    <name evidence="1" type="ORF">LOAG_09980</name>
</gene>
<dbReference type="EMBL" id="JH712306">
    <property type="protein sequence ID" value="EFO18513.1"/>
    <property type="molecule type" value="Genomic_DNA"/>
</dbReference>
<sequence length="129" mass="14838">MTTTNDDHSQEVTDSFALFDQNTSTYNSERGNTDRKLLGITFDNDLFRGRIDYCNLLLFNSGTSTHYTMENHREQFTQSCENEITGNEELQNETDFVTAENSQLSAPRCPSLKSNIKMFLLFLMSEEPK</sequence>
<accession>A0A1S0TQU4</accession>
<dbReference type="GeneID" id="9947423"/>
<protein>
    <submittedName>
        <fullName evidence="1">Uncharacterized protein</fullName>
    </submittedName>
</protein>
<dbReference type="KEGG" id="loa:LOAG_09980"/>
<dbReference type="RefSeq" id="XP_003145555.1">
    <property type="nucleotide sequence ID" value="XM_003145507.2"/>
</dbReference>
<name>A0A1S0TQU4_LOALO</name>
<dbReference type="AlphaFoldDB" id="A0A1S0TQU4"/>
<dbReference type="InParanoid" id="A0A1S0TQU4"/>
<evidence type="ECO:0000313" key="1">
    <source>
        <dbReference type="EMBL" id="EFO18513.1"/>
    </source>
</evidence>
<dbReference type="CTD" id="9947423"/>
<organism evidence="1">
    <name type="scientific">Loa loa</name>
    <name type="common">Eye worm</name>
    <name type="synonym">Filaria loa</name>
    <dbReference type="NCBI Taxonomy" id="7209"/>
    <lineage>
        <taxon>Eukaryota</taxon>
        <taxon>Metazoa</taxon>
        <taxon>Ecdysozoa</taxon>
        <taxon>Nematoda</taxon>
        <taxon>Chromadorea</taxon>
        <taxon>Rhabditida</taxon>
        <taxon>Spirurina</taxon>
        <taxon>Spiruromorpha</taxon>
        <taxon>Filarioidea</taxon>
        <taxon>Onchocercidae</taxon>
        <taxon>Loa</taxon>
    </lineage>
</organism>